<dbReference type="RefSeq" id="XP_030541309.1">
    <property type="nucleotide sequence ID" value="XM_030685449.2"/>
</dbReference>
<evidence type="ECO:0000256" key="5">
    <source>
        <dbReference type="PROSITE-ProRule" id="PRU00176"/>
    </source>
</evidence>
<dbReference type="SUPFAM" id="SSF54928">
    <property type="entry name" value="RNA-binding domain, RBD"/>
    <property type="match status" value="1"/>
</dbReference>
<name>A0A8B8Q2J6_9MYRT</name>
<dbReference type="PROSITE" id="PS50158">
    <property type="entry name" value="ZF_CCHC"/>
    <property type="match status" value="1"/>
</dbReference>
<accession>A0A8B8Q2J6</accession>
<evidence type="ECO:0000256" key="4">
    <source>
        <dbReference type="PROSITE-ProRule" id="PRU00047"/>
    </source>
</evidence>
<dbReference type="Pfam" id="PF00098">
    <property type="entry name" value="zf-CCHC"/>
    <property type="match status" value="1"/>
</dbReference>
<dbReference type="GO" id="GO:0008380">
    <property type="term" value="P:RNA splicing"/>
    <property type="evidence" value="ECO:0007669"/>
    <property type="project" value="UniProtKB-KW"/>
</dbReference>
<dbReference type="AlphaFoldDB" id="A0A8B8Q2J6"/>
<keyword evidence="4" id="KW-0862">Zinc</keyword>
<gene>
    <name evidence="11" type="primary">LOC115748812</name>
</gene>
<dbReference type="GO" id="GO:0005681">
    <property type="term" value="C:spliceosomal complex"/>
    <property type="evidence" value="ECO:0007669"/>
    <property type="project" value="UniProtKB-KW"/>
</dbReference>
<dbReference type="InterPro" id="IPR050907">
    <property type="entry name" value="SRSF"/>
</dbReference>
<dbReference type="Proteomes" id="UP000827889">
    <property type="component" value="Chromosome 4"/>
</dbReference>
<keyword evidence="10" id="KW-1185">Reference proteome</keyword>
<keyword evidence="4" id="KW-0479">Metal-binding</keyword>
<evidence type="ECO:0000256" key="6">
    <source>
        <dbReference type="SAM" id="Coils"/>
    </source>
</evidence>
<dbReference type="PANTHER" id="PTHR23147">
    <property type="entry name" value="SERINE/ARGININE RICH SPLICING FACTOR"/>
    <property type="match status" value="1"/>
</dbReference>
<keyword evidence="4" id="KW-0863">Zinc-finger</keyword>
<feature type="region of interest" description="Disordered" evidence="7">
    <location>
        <begin position="107"/>
        <end position="134"/>
    </location>
</feature>
<dbReference type="OrthoDB" id="1750196at2759"/>
<keyword evidence="6" id="KW-0175">Coiled coil</keyword>
<evidence type="ECO:0000313" key="10">
    <source>
        <dbReference type="Proteomes" id="UP000827889"/>
    </source>
</evidence>
<evidence type="ECO:0000256" key="7">
    <source>
        <dbReference type="SAM" id="MobiDB-lite"/>
    </source>
</evidence>
<sequence>MAQVYVGNLDSNVTEVDLEDAFSAFGIITSVWVPRRPSRYAFINFYDHLGAQAAISELNGKDGWRVELSHNSSGGRGGRSGGSDFQCYECGEPGHFARECRLRVGSQGCQSHTPRSSRSTSNGQRSFTMASPRRSLTPTCWRATQMDPEEQNNRIVELENQLSELKNQMSDLKNLVAQQIHCFDQIKELSLPSPQAKVTASASAPKELDVGSNGRAVLKDGPSNAPDLEELNPVIPMIVARREEETIKRLAKVVRLSERTKQARLLERSKRRAKLGEKLRLLERLEVLGTEDLSYYTEFKVPETFEMPEFNRYDGFGNPIVHLNHFMMKMASYAENAPLMIRAFEESLTGPALQWFYCRKIHMLDTWEEVSDAFLQLYEFNLVFTPTRDVLARAEMKRGESFGAYARRWHSLAAEVLPALSDEEMVKLFLRTLPSEYRSRMIGSFCGTFSNLVMVGDEVEGAIRDGQLAA</sequence>
<proteinExistence type="predicted"/>
<dbReference type="InterPro" id="IPR001878">
    <property type="entry name" value="Znf_CCHC"/>
</dbReference>
<keyword evidence="1" id="KW-0507">mRNA processing</keyword>
<organism evidence="10 11">
    <name type="scientific">Rhodamnia argentea</name>
    <dbReference type="NCBI Taxonomy" id="178133"/>
    <lineage>
        <taxon>Eukaryota</taxon>
        <taxon>Viridiplantae</taxon>
        <taxon>Streptophyta</taxon>
        <taxon>Embryophyta</taxon>
        <taxon>Tracheophyta</taxon>
        <taxon>Spermatophyta</taxon>
        <taxon>Magnoliopsida</taxon>
        <taxon>eudicotyledons</taxon>
        <taxon>Gunneridae</taxon>
        <taxon>Pentapetalae</taxon>
        <taxon>rosids</taxon>
        <taxon>malvids</taxon>
        <taxon>Myrtales</taxon>
        <taxon>Myrtaceae</taxon>
        <taxon>Myrtoideae</taxon>
        <taxon>Myrteae</taxon>
        <taxon>Australasian group</taxon>
        <taxon>Rhodamnia</taxon>
    </lineage>
</organism>
<evidence type="ECO:0000313" key="11">
    <source>
        <dbReference type="RefSeq" id="XP_030541309.1"/>
    </source>
</evidence>
<dbReference type="Gene3D" id="4.10.60.10">
    <property type="entry name" value="Zinc finger, CCHC-type"/>
    <property type="match status" value="1"/>
</dbReference>
<keyword evidence="5" id="KW-0694">RNA-binding</keyword>
<dbReference type="GO" id="GO:0003723">
    <property type="term" value="F:RNA binding"/>
    <property type="evidence" value="ECO:0007669"/>
    <property type="project" value="UniProtKB-UniRule"/>
</dbReference>
<dbReference type="SMART" id="SM00343">
    <property type="entry name" value="ZnF_C2HC"/>
    <property type="match status" value="1"/>
</dbReference>
<dbReference type="InterPro" id="IPR012677">
    <property type="entry name" value="Nucleotide-bd_a/b_plait_sf"/>
</dbReference>
<dbReference type="Gene3D" id="3.30.70.330">
    <property type="match status" value="1"/>
</dbReference>
<dbReference type="PROSITE" id="PS50102">
    <property type="entry name" value="RRM"/>
    <property type="match status" value="1"/>
</dbReference>
<dbReference type="KEGG" id="rarg:115748812"/>
<evidence type="ECO:0000256" key="1">
    <source>
        <dbReference type="ARBA" id="ARBA00022664"/>
    </source>
</evidence>
<evidence type="ECO:0000256" key="3">
    <source>
        <dbReference type="ARBA" id="ARBA00023187"/>
    </source>
</evidence>
<dbReference type="GeneID" id="115748812"/>
<feature type="domain" description="RRM" evidence="8">
    <location>
        <begin position="2"/>
        <end position="73"/>
    </location>
</feature>
<dbReference type="InterPro" id="IPR035979">
    <property type="entry name" value="RBD_domain_sf"/>
</dbReference>
<dbReference type="SUPFAM" id="SSF57756">
    <property type="entry name" value="Retrovirus zinc finger-like domains"/>
    <property type="match status" value="1"/>
</dbReference>
<keyword evidence="2" id="KW-0747">Spliceosome</keyword>
<dbReference type="SMART" id="SM00360">
    <property type="entry name" value="RRM"/>
    <property type="match status" value="1"/>
</dbReference>
<evidence type="ECO:0000256" key="2">
    <source>
        <dbReference type="ARBA" id="ARBA00022728"/>
    </source>
</evidence>
<evidence type="ECO:0000259" key="9">
    <source>
        <dbReference type="PROSITE" id="PS50158"/>
    </source>
</evidence>
<reference evidence="11" key="1">
    <citation type="submission" date="2025-08" db="UniProtKB">
        <authorList>
            <consortium name="RefSeq"/>
        </authorList>
    </citation>
    <scope>IDENTIFICATION</scope>
    <source>
        <tissue evidence="11">Leaf</tissue>
    </source>
</reference>
<feature type="domain" description="CCHC-type" evidence="9">
    <location>
        <begin position="87"/>
        <end position="101"/>
    </location>
</feature>
<evidence type="ECO:0000259" key="8">
    <source>
        <dbReference type="PROSITE" id="PS50102"/>
    </source>
</evidence>
<dbReference type="InterPro" id="IPR000504">
    <property type="entry name" value="RRM_dom"/>
</dbReference>
<dbReference type="GO" id="GO:0008270">
    <property type="term" value="F:zinc ion binding"/>
    <property type="evidence" value="ECO:0007669"/>
    <property type="project" value="UniProtKB-KW"/>
</dbReference>
<dbReference type="InterPro" id="IPR036875">
    <property type="entry name" value="Znf_CCHC_sf"/>
</dbReference>
<dbReference type="Pfam" id="PF00076">
    <property type="entry name" value="RRM_1"/>
    <property type="match status" value="1"/>
</dbReference>
<protein>
    <submittedName>
        <fullName evidence="11">Uncharacterized protein LOC115748812 isoform X1</fullName>
    </submittedName>
</protein>
<keyword evidence="3" id="KW-0508">mRNA splicing</keyword>
<feature type="coiled-coil region" evidence="6">
    <location>
        <begin position="148"/>
        <end position="178"/>
    </location>
</feature>
<dbReference type="GO" id="GO:0006397">
    <property type="term" value="P:mRNA processing"/>
    <property type="evidence" value="ECO:0007669"/>
    <property type="project" value="UniProtKB-KW"/>
</dbReference>